<proteinExistence type="predicted"/>
<gene>
    <name evidence="1" type="ORF">Tci_003848</name>
</gene>
<name>A0A6L2J5G9_TANCI</name>
<sequence>MDMRIHIVQRVHVVKRIHVAGRVGCTGVTKYVWLLEVVFEVGSKGCKLPVWGFRGRPELLQVTRSFFSSLFPVDELLAMGEYLASSISSYLWKASTRAHVVPPFIFPHQHLHLRCTGVTKYVWLLEVVFEVGSKGVVRVGLSTTSCPPLPVVTAVDAMSVGNEGVSMISSANRKASSEAPRSCPYATLEALLDSLKYLSFSKARGSVLNRLCCVLADSLTIALSGLYADERSEVLCVQHQRLGFGHEKRYTIKPPSLMCYVSFSQHKASDSASITALNGPEGCIPLYQSLYYIGNLYLPLNTFYLDVFECFNCHFTPLNPLGLLELQHLLLPIKLMGMSFRNFMKKPGQAPTFFVRPADQRINVGSTYVDHSKAIDHNDQGKSSLVPKNQDVTGFKLVVVGDSPYDQVHQSMNPKGGSRRVQEDKCMGKCSSSLESYFSHNVLFGLHRPSLKNKLDSLSLDDLANVYDVYTLNLAMIGNILTNKSRIVSCDYSKFKGDFEVKCSLVVKDLWFENLRILEDLLVLGVVAASAEDSRKKLSEELDRLRPSVEKVERLGDLQQKAIIFSRSQALDEAASLIVATSLLSSGISKFICSTASVPYVRLNGVSLLLLFGLVLWAHMTCGSSSTHPLGEGLLDFKSFTEL</sequence>
<accession>A0A6L2J5G9</accession>
<reference evidence="1" key="1">
    <citation type="journal article" date="2019" name="Sci. Rep.">
        <title>Draft genome of Tanacetum cinerariifolium, the natural source of mosquito coil.</title>
        <authorList>
            <person name="Yamashiro T."/>
            <person name="Shiraishi A."/>
            <person name="Satake H."/>
            <person name="Nakayama K."/>
        </authorList>
    </citation>
    <scope>NUCLEOTIDE SEQUENCE</scope>
</reference>
<protein>
    <submittedName>
        <fullName evidence="1">Uncharacterized protein</fullName>
    </submittedName>
</protein>
<dbReference type="EMBL" id="BKCJ010000294">
    <property type="protein sequence ID" value="GEU31870.1"/>
    <property type="molecule type" value="Genomic_DNA"/>
</dbReference>
<evidence type="ECO:0000313" key="1">
    <source>
        <dbReference type="EMBL" id="GEU31870.1"/>
    </source>
</evidence>
<organism evidence="1">
    <name type="scientific">Tanacetum cinerariifolium</name>
    <name type="common">Dalmatian daisy</name>
    <name type="synonym">Chrysanthemum cinerariifolium</name>
    <dbReference type="NCBI Taxonomy" id="118510"/>
    <lineage>
        <taxon>Eukaryota</taxon>
        <taxon>Viridiplantae</taxon>
        <taxon>Streptophyta</taxon>
        <taxon>Embryophyta</taxon>
        <taxon>Tracheophyta</taxon>
        <taxon>Spermatophyta</taxon>
        <taxon>Magnoliopsida</taxon>
        <taxon>eudicotyledons</taxon>
        <taxon>Gunneridae</taxon>
        <taxon>Pentapetalae</taxon>
        <taxon>asterids</taxon>
        <taxon>campanulids</taxon>
        <taxon>Asterales</taxon>
        <taxon>Asteraceae</taxon>
        <taxon>Asteroideae</taxon>
        <taxon>Anthemideae</taxon>
        <taxon>Anthemidinae</taxon>
        <taxon>Tanacetum</taxon>
    </lineage>
</organism>
<comment type="caution">
    <text evidence="1">The sequence shown here is derived from an EMBL/GenBank/DDBJ whole genome shotgun (WGS) entry which is preliminary data.</text>
</comment>
<dbReference type="AlphaFoldDB" id="A0A6L2J5G9"/>